<protein>
    <recommendedName>
        <fullName evidence="7">RDD domain-containing protein</fullName>
    </recommendedName>
</protein>
<evidence type="ECO:0000256" key="1">
    <source>
        <dbReference type="ARBA" id="ARBA00004141"/>
    </source>
</evidence>
<feature type="domain" description="RDD" evidence="7">
    <location>
        <begin position="22"/>
        <end position="148"/>
    </location>
</feature>
<feature type="compositionally biased region" description="Pro residues" evidence="5">
    <location>
        <begin position="252"/>
        <end position="276"/>
    </location>
</feature>
<gene>
    <name evidence="8" type="ORF">AWC18_07605</name>
</gene>
<dbReference type="Proteomes" id="UP000193108">
    <property type="component" value="Unassembled WGS sequence"/>
</dbReference>
<sequence>MSNRSPELVTGDAVVLDIAIAQLPVRAVSALIDITVVVVGYLCAIVLWATTLGRFDDALTTAIMIIFAVLLLVGYPVIMETATRGRSLGKMAMGLRVVSDDGGPERFRQALFRALAAVIEIWGLAGSPAVICSLLSPRGKRLGDIFAGTVVISERAPVSTPPPMMPPGLAWWASTLQLSGLRAESAELARQFLGRAAQLDPHTRQMMAYRISGDVLAHISPPPPPDAPPELVLAAVLAERHQRELARLQVAPPGPHFPPPPTPWPPPNAGGFFPPS</sequence>
<feature type="region of interest" description="Disordered" evidence="5">
    <location>
        <begin position="249"/>
        <end position="276"/>
    </location>
</feature>
<comment type="caution">
    <text evidence="8">The sequence shown here is derived from an EMBL/GenBank/DDBJ whole genome shotgun (WGS) entry which is preliminary data.</text>
</comment>
<evidence type="ECO:0000256" key="2">
    <source>
        <dbReference type="ARBA" id="ARBA00022692"/>
    </source>
</evidence>
<dbReference type="STRING" id="1782.AWC18_07605"/>
<proteinExistence type="predicted"/>
<evidence type="ECO:0000256" key="6">
    <source>
        <dbReference type="SAM" id="Phobius"/>
    </source>
</evidence>
<evidence type="ECO:0000313" key="9">
    <source>
        <dbReference type="Proteomes" id="UP000193108"/>
    </source>
</evidence>
<dbReference type="RefSeq" id="WP_064997573.1">
    <property type="nucleotide sequence ID" value="NZ_LQPI01000035.1"/>
</dbReference>
<name>A0A1X1ZGK6_MYCNO</name>
<keyword evidence="9" id="KW-1185">Reference proteome</keyword>
<evidence type="ECO:0000256" key="5">
    <source>
        <dbReference type="SAM" id="MobiDB-lite"/>
    </source>
</evidence>
<feature type="transmembrane region" description="Helical" evidence="6">
    <location>
        <begin position="58"/>
        <end position="78"/>
    </location>
</feature>
<dbReference type="InterPro" id="IPR010432">
    <property type="entry name" value="RDD"/>
</dbReference>
<accession>A0A1X1ZGK6</accession>
<keyword evidence="2 6" id="KW-0812">Transmembrane</keyword>
<dbReference type="PANTHER" id="PTHR38480:SF1">
    <property type="entry name" value="SLR0254 PROTEIN"/>
    <property type="match status" value="1"/>
</dbReference>
<dbReference type="EMBL" id="LQPI01000035">
    <property type="protein sequence ID" value="ORW22271.1"/>
    <property type="molecule type" value="Genomic_DNA"/>
</dbReference>
<evidence type="ECO:0000259" key="7">
    <source>
        <dbReference type="Pfam" id="PF06271"/>
    </source>
</evidence>
<dbReference type="Pfam" id="PF06271">
    <property type="entry name" value="RDD"/>
    <property type="match status" value="1"/>
</dbReference>
<feature type="transmembrane region" description="Helical" evidence="6">
    <location>
        <begin position="30"/>
        <end position="51"/>
    </location>
</feature>
<reference evidence="8 9" key="1">
    <citation type="submission" date="2016-01" db="EMBL/GenBank/DDBJ databases">
        <title>The new phylogeny of the genus Mycobacterium.</title>
        <authorList>
            <person name="Tarcisio F."/>
            <person name="Conor M."/>
            <person name="Antonella G."/>
            <person name="Elisabetta G."/>
            <person name="Giulia F.S."/>
            <person name="Sara T."/>
            <person name="Anna F."/>
            <person name="Clotilde B."/>
            <person name="Roberto B."/>
            <person name="Veronica D.S."/>
            <person name="Fabio R."/>
            <person name="Monica P."/>
            <person name="Olivier J."/>
            <person name="Enrico T."/>
            <person name="Nicola S."/>
        </authorList>
    </citation>
    <scope>NUCLEOTIDE SEQUENCE [LARGE SCALE GENOMIC DNA]</scope>
    <source>
        <strain evidence="8 9">DSM 44164</strain>
    </source>
</reference>
<keyword evidence="4 6" id="KW-0472">Membrane</keyword>
<evidence type="ECO:0000256" key="4">
    <source>
        <dbReference type="ARBA" id="ARBA00023136"/>
    </source>
</evidence>
<feature type="transmembrane region" description="Helical" evidence="6">
    <location>
        <begin position="110"/>
        <end position="135"/>
    </location>
</feature>
<evidence type="ECO:0000313" key="8">
    <source>
        <dbReference type="EMBL" id="ORW22271.1"/>
    </source>
</evidence>
<dbReference type="PANTHER" id="PTHR38480">
    <property type="entry name" value="SLR0254 PROTEIN"/>
    <property type="match status" value="1"/>
</dbReference>
<dbReference type="GO" id="GO:0016020">
    <property type="term" value="C:membrane"/>
    <property type="evidence" value="ECO:0007669"/>
    <property type="project" value="UniProtKB-SubCell"/>
</dbReference>
<organism evidence="8 9">
    <name type="scientific">Mycolicibacter nonchromogenicus</name>
    <name type="common">Mycobacterium nonchromogenicum</name>
    <dbReference type="NCBI Taxonomy" id="1782"/>
    <lineage>
        <taxon>Bacteria</taxon>
        <taxon>Bacillati</taxon>
        <taxon>Actinomycetota</taxon>
        <taxon>Actinomycetes</taxon>
        <taxon>Mycobacteriales</taxon>
        <taxon>Mycobacteriaceae</taxon>
        <taxon>Mycolicibacter</taxon>
    </lineage>
</organism>
<comment type="subcellular location">
    <subcellularLocation>
        <location evidence="1">Membrane</location>
        <topology evidence="1">Multi-pass membrane protein</topology>
    </subcellularLocation>
</comment>
<dbReference type="AlphaFoldDB" id="A0A1X1ZGK6"/>
<evidence type="ECO:0000256" key="3">
    <source>
        <dbReference type="ARBA" id="ARBA00022989"/>
    </source>
</evidence>
<keyword evidence="3 6" id="KW-1133">Transmembrane helix</keyword>